<evidence type="ECO:0000256" key="2">
    <source>
        <dbReference type="ARBA" id="ARBA00022643"/>
    </source>
</evidence>
<keyword evidence="1 6" id="KW-0285">Flavoprotein</keyword>
<comment type="function">
    <text evidence="6">Quinone reductase that provides resistance to thiol-specific stress caused by electrophilic quinones.</text>
</comment>
<dbReference type="AlphaFoldDB" id="A0AA37U3H3"/>
<comment type="caution">
    <text evidence="8">The sequence shown here is derived from an EMBL/GenBank/DDBJ whole genome shotgun (WGS) entry which is preliminary data.</text>
</comment>
<feature type="domain" description="Flavodoxin-like fold" evidence="7">
    <location>
        <begin position="10"/>
        <end position="198"/>
    </location>
</feature>
<keyword evidence="3 6" id="KW-0560">Oxidoreductase</keyword>
<comment type="catalytic activity">
    <reaction evidence="6">
        <text>2 a quinone + NADH + H(+) = 2 a 1,4-benzosemiquinone + NAD(+)</text>
        <dbReference type="Rhea" id="RHEA:65952"/>
        <dbReference type="ChEBI" id="CHEBI:15378"/>
        <dbReference type="ChEBI" id="CHEBI:57540"/>
        <dbReference type="ChEBI" id="CHEBI:57945"/>
        <dbReference type="ChEBI" id="CHEBI:132124"/>
        <dbReference type="ChEBI" id="CHEBI:134225"/>
    </reaction>
</comment>
<dbReference type="GO" id="GO:0009055">
    <property type="term" value="F:electron transfer activity"/>
    <property type="evidence" value="ECO:0007669"/>
    <property type="project" value="UniProtKB-UniRule"/>
</dbReference>
<dbReference type="HAMAP" id="MF_01216">
    <property type="entry name" value="Azoreductase_type1"/>
    <property type="match status" value="1"/>
</dbReference>
<organism evidence="8 9">
    <name type="scientific">Cypionkella aquatica</name>
    <dbReference type="NCBI Taxonomy" id="1756042"/>
    <lineage>
        <taxon>Bacteria</taxon>
        <taxon>Pseudomonadati</taxon>
        <taxon>Pseudomonadota</taxon>
        <taxon>Alphaproteobacteria</taxon>
        <taxon>Rhodobacterales</taxon>
        <taxon>Paracoccaceae</taxon>
        <taxon>Cypionkella</taxon>
    </lineage>
</organism>
<reference evidence="8 9" key="1">
    <citation type="journal article" date="2014" name="Int. J. Syst. Evol. Microbiol.">
        <title>Complete genome sequence of Corynebacterium casei LMG S-19264T (=DSM 44701T), isolated from a smear-ripened cheese.</title>
        <authorList>
            <consortium name="US DOE Joint Genome Institute (JGI-PGF)"/>
            <person name="Walter F."/>
            <person name="Albersmeier A."/>
            <person name="Kalinowski J."/>
            <person name="Ruckert C."/>
        </authorList>
    </citation>
    <scope>NUCLEOTIDE SEQUENCE [LARGE SCALE GENOMIC DNA]</scope>
    <source>
        <strain evidence="8 9">NBRC 111766</strain>
    </source>
</reference>
<evidence type="ECO:0000256" key="4">
    <source>
        <dbReference type="ARBA" id="ARBA00023027"/>
    </source>
</evidence>
<evidence type="ECO:0000256" key="5">
    <source>
        <dbReference type="ARBA" id="ARBA00048542"/>
    </source>
</evidence>
<sequence>MLKWTLKMTNILRVESSIKPAGAVSRRLTDRIMDRVLAANPGATVVTRDLSAGVAAIDGAWLGAMFTPADARNDDQKATAAYADALLAEVKAADLLVIALPVYNFGVPSQLKSWIDQLARKGETFNYTETGPVGLLTGKRAIVAYTSDGTKIGSEIDFASGYVRHMLGFFGITDVQFAAADAMAFGPEAAIAKGESEVDALAA</sequence>
<dbReference type="Pfam" id="PF02525">
    <property type="entry name" value="Flavodoxin_2"/>
    <property type="match status" value="1"/>
</dbReference>
<evidence type="ECO:0000313" key="8">
    <source>
        <dbReference type="EMBL" id="GLS85421.1"/>
    </source>
</evidence>
<comment type="subunit">
    <text evidence="6">Homodimer.</text>
</comment>
<dbReference type="EC" id="1.6.5.-" evidence="6"/>
<dbReference type="EMBL" id="BSPP01000002">
    <property type="protein sequence ID" value="GLS85421.1"/>
    <property type="molecule type" value="Genomic_DNA"/>
</dbReference>
<dbReference type="InterPro" id="IPR050104">
    <property type="entry name" value="FMN-dep_NADH:Q_OxRdtase_AzoR1"/>
</dbReference>
<comment type="catalytic activity">
    <reaction evidence="5">
        <text>N,N-dimethyl-1,4-phenylenediamine + anthranilate + 2 NAD(+) = 2-(4-dimethylaminophenyl)diazenylbenzoate + 2 NADH + 2 H(+)</text>
        <dbReference type="Rhea" id="RHEA:55872"/>
        <dbReference type="ChEBI" id="CHEBI:15378"/>
        <dbReference type="ChEBI" id="CHEBI:15783"/>
        <dbReference type="ChEBI" id="CHEBI:16567"/>
        <dbReference type="ChEBI" id="CHEBI:57540"/>
        <dbReference type="ChEBI" id="CHEBI:57945"/>
        <dbReference type="ChEBI" id="CHEBI:71579"/>
        <dbReference type="EC" id="1.7.1.17"/>
    </reaction>
    <physiologicalReaction direction="right-to-left" evidence="5">
        <dbReference type="Rhea" id="RHEA:55874"/>
    </physiologicalReaction>
</comment>
<comment type="function">
    <text evidence="6">Also exhibits azoreductase activity. Catalyzes the reductive cleavage of the azo bond in aromatic azo compounds to the corresponding amines.</text>
</comment>
<evidence type="ECO:0000256" key="1">
    <source>
        <dbReference type="ARBA" id="ARBA00022630"/>
    </source>
</evidence>
<proteinExistence type="inferred from homology"/>
<comment type="caution">
    <text evidence="6">Lacks conserved residue(s) required for the propagation of feature annotation.</text>
</comment>
<dbReference type="Gene3D" id="3.40.50.360">
    <property type="match status" value="1"/>
</dbReference>
<evidence type="ECO:0000259" key="7">
    <source>
        <dbReference type="Pfam" id="PF02525"/>
    </source>
</evidence>
<evidence type="ECO:0000256" key="6">
    <source>
        <dbReference type="HAMAP-Rule" id="MF_01216"/>
    </source>
</evidence>
<dbReference type="GO" id="GO:0010181">
    <property type="term" value="F:FMN binding"/>
    <property type="evidence" value="ECO:0007669"/>
    <property type="project" value="UniProtKB-UniRule"/>
</dbReference>
<comment type="similarity">
    <text evidence="6">Belongs to the azoreductase type 1 family.</text>
</comment>
<protein>
    <recommendedName>
        <fullName evidence="6">FMN dependent NADH:quinone oxidoreductase</fullName>
        <ecNumber evidence="6">1.6.5.-</ecNumber>
    </recommendedName>
    <alternativeName>
        <fullName evidence="6">Azo-dye reductase</fullName>
    </alternativeName>
    <alternativeName>
        <fullName evidence="6">FMN-dependent NADH-azo compound oxidoreductase</fullName>
    </alternativeName>
    <alternativeName>
        <fullName evidence="6">FMN-dependent NADH-azoreductase</fullName>
        <ecNumber evidence="6">1.7.1.17</ecNumber>
    </alternativeName>
</protein>
<name>A0AA37U3H3_9RHOB</name>
<gene>
    <name evidence="6 8" type="primary">azoR</name>
    <name evidence="8" type="ORF">GCM10010873_03940</name>
</gene>
<dbReference type="SUPFAM" id="SSF52218">
    <property type="entry name" value="Flavoproteins"/>
    <property type="match status" value="1"/>
</dbReference>
<dbReference type="PANTHER" id="PTHR43741">
    <property type="entry name" value="FMN-DEPENDENT NADH-AZOREDUCTASE 1"/>
    <property type="match status" value="1"/>
</dbReference>
<evidence type="ECO:0000313" key="9">
    <source>
        <dbReference type="Proteomes" id="UP001157355"/>
    </source>
</evidence>
<keyword evidence="4 6" id="KW-0520">NAD</keyword>
<dbReference type="GO" id="GO:0016655">
    <property type="term" value="F:oxidoreductase activity, acting on NAD(P)H, quinone or similar compound as acceptor"/>
    <property type="evidence" value="ECO:0007669"/>
    <property type="project" value="InterPro"/>
</dbReference>
<dbReference type="EC" id="1.7.1.17" evidence="6"/>
<dbReference type="GO" id="GO:0016652">
    <property type="term" value="F:oxidoreductase activity, acting on NAD(P)H as acceptor"/>
    <property type="evidence" value="ECO:0007669"/>
    <property type="project" value="UniProtKB-UniRule"/>
</dbReference>
<comment type="cofactor">
    <cofactor evidence="6">
        <name>FMN</name>
        <dbReference type="ChEBI" id="CHEBI:58210"/>
    </cofactor>
    <text evidence="6">Binds 1 FMN per subunit.</text>
</comment>
<dbReference type="InterPro" id="IPR029039">
    <property type="entry name" value="Flavoprotein-like_sf"/>
</dbReference>
<feature type="binding site" evidence="6">
    <location>
        <position position="17"/>
    </location>
    <ligand>
        <name>FMN</name>
        <dbReference type="ChEBI" id="CHEBI:58210"/>
    </ligand>
</feature>
<dbReference type="InterPro" id="IPR003680">
    <property type="entry name" value="Flavodoxin_fold"/>
</dbReference>
<keyword evidence="9" id="KW-1185">Reference proteome</keyword>
<keyword evidence="2 6" id="KW-0288">FMN</keyword>
<dbReference type="PANTHER" id="PTHR43741:SF2">
    <property type="entry name" value="FMN-DEPENDENT NADH:QUINONE OXIDOREDUCTASE"/>
    <property type="match status" value="1"/>
</dbReference>
<accession>A0AA37U3H3</accession>
<evidence type="ECO:0000256" key="3">
    <source>
        <dbReference type="ARBA" id="ARBA00023002"/>
    </source>
</evidence>
<dbReference type="InterPro" id="IPR023048">
    <property type="entry name" value="NADH:quinone_OxRdtase_FMN_depd"/>
</dbReference>
<dbReference type="Proteomes" id="UP001157355">
    <property type="component" value="Unassembled WGS sequence"/>
</dbReference>